<dbReference type="Proteomes" id="UP000024635">
    <property type="component" value="Unassembled WGS sequence"/>
</dbReference>
<comment type="caution">
    <text evidence="1">The sequence shown here is derived from an EMBL/GenBank/DDBJ whole genome shotgun (WGS) entry which is preliminary data.</text>
</comment>
<sequence>MLTFHWYDRLTFVWPFCSLFQPVRTVAFRVFKKFLVAGHGFSCGSVVEQLFLDCATSSLESRKAQESRSGMFSSLFLLYLA</sequence>
<evidence type="ECO:0000313" key="1">
    <source>
        <dbReference type="EMBL" id="EYC06713.1"/>
    </source>
</evidence>
<proteinExistence type="predicted"/>
<keyword evidence="2" id="KW-1185">Reference proteome</keyword>
<evidence type="ECO:0000313" key="2">
    <source>
        <dbReference type="Proteomes" id="UP000024635"/>
    </source>
</evidence>
<reference evidence="2" key="1">
    <citation type="journal article" date="2015" name="Nat. Genet.">
        <title>The genome and transcriptome of the zoonotic hookworm Ancylostoma ceylanicum identify infection-specific gene families.</title>
        <authorList>
            <person name="Schwarz E.M."/>
            <person name="Hu Y."/>
            <person name="Antoshechkin I."/>
            <person name="Miller M.M."/>
            <person name="Sternberg P.W."/>
            <person name="Aroian R.V."/>
        </authorList>
    </citation>
    <scope>NUCLEOTIDE SEQUENCE</scope>
    <source>
        <strain evidence="2">HY135</strain>
    </source>
</reference>
<dbReference type="AlphaFoldDB" id="A0A016TWH7"/>
<organism evidence="1 2">
    <name type="scientific">Ancylostoma ceylanicum</name>
    <dbReference type="NCBI Taxonomy" id="53326"/>
    <lineage>
        <taxon>Eukaryota</taxon>
        <taxon>Metazoa</taxon>
        <taxon>Ecdysozoa</taxon>
        <taxon>Nematoda</taxon>
        <taxon>Chromadorea</taxon>
        <taxon>Rhabditida</taxon>
        <taxon>Rhabditina</taxon>
        <taxon>Rhabditomorpha</taxon>
        <taxon>Strongyloidea</taxon>
        <taxon>Ancylostomatidae</taxon>
        <taxon>Ancylostomatinae</taxon>
        <taxon>Ancylostoma</taxon>
    </lineage>
</organism>
<gene>
    <name evidence="1" type="primary">Acey_s0074.g851</name>
    <name evidence="1" type="ORF">Y032_0074g851</name>
</gene>
<protein>
    <submittedName>
        <fullName evidence="1">Uncharacterized protein</fullName>
    </submittedName>
</protein>
<name>A0A016TWH7_9BILA</name>
<dbReference type="EMBL" id="JARK01001410">
    <property type="protein sequence ID" value="EYC06713.1"/>
    <property type="molecule type" value="Genomic_DNA"/>
</dbReference>
<accession>A0A016TWH7</accession>